<evidence type="ECO:0000256" key="2">
    <source>
        <dbReference type="ARBA" id="ARBA00022737"/>
    </source>
</evidence>
<dbReference type="Proteomes" id="UP000266841">
    <property type="component" value="Unassembled WGS sequence"/>
</dbReference>
<evidence type="ECO:0000313" key="6">
    <source>
        <dbReference type="EMBL" id="EJK45826.1"/>
    </source>
</evidence>
<feature type="repeat" description="FG-GAP" evidence="4">
    <location>
        <begin position="297"/>
        <end position="351"/>
    </location>
</feature>
<keyword evidence="3" id="KW-0325">Glycoprotein</keyword>
<keyword evidence="2" id="KW-0677">Repeat</keyword>
<feature type="region of interest" description="Disordered" evidence="5">
    <location>
        <begin position="39"/>
        <end position="72"/>
    </location>
</feature>
<dbReference type="InterPro" id="IPR013517">
    <property type="entry name" value="FG-GAP"/>
</dbReference>
<feature type="non-terminal residue" evidence="6">
    <location>
        <position position="452"/>
    </location>
</feature>
<evidence type="ECO:0000313" key="7">
    <source>
        <dbReference type="Proteomes" id="UP000266841"/>
    </source>
</evidence>
<evidence type="ECO:0000256" key="1">
    <source>
        <dbReference type="ARBA" id="ARBA00022729"/>
    </source>
</evidence>
<reference evidence="6 7" key="1">
    <citation type="journal article" date="2012" name="Genome Biol.">
        <title>Genome and low-iron response of an oceanic diatom adapted to chronic iron limitation.</title>
        <authorList>
            <person name="Lommer M."/>
            <person name="Specht M."/>
            <person name="Roy A.S."/>
            <person name="Kraemer L."/>
            <person name="Andreson R."/>
            <person name="Gutowska M.A."/>
            <person name="Wolf J."/>
            <person name="Bergner S.V."/>
            <person name="Schilhabel M.B."/>
            <person name="Klostermeier U.C."/>
            <person name="Beiko R.G."/>
            <person name="Rosenstiel P."/>
            <person name="Hippler M."/>
            <person name="Laroche J."/>
        </authorList>
    </citation>
    <scope>NUCLEOTIDE SEQUENCE [LARGE SCALE GENOMIC DNA]</scope>
    <source>
        <strain evidence="6 7">CCMP1005</strain>
    </source>
</reference>
<dbReference type="InterPro" id="IPR013519">
    <property type="entry name" value="Int_alpha_beta-p"/>
</dbReference>
<name>K0RA25_THAOC</name>
<dbReference type="SUPFAM" id="SSF50965">
    <property type="entry name" value="Galactose oxidase, central domain"/>
    <property type="match status" value="1"/>
</dbReference>
<dbReference type="OrthoDB" id="188207at2759"/>
<proteinExistence type="predicted"/>
<keyword evidence="1" id="KW-0732">Signal</keyword>
<organism evidence="6 7">
    <name type="scientific">Thalassiosira oceanica</name>
    <name type="common">Marine diatom</name>
    <dbReference type="NCBI Taxonomy" id="159749"/>
    <lineage>
        <taxon>Eukaryota</taxon>
        <taxon>Sar</taxon>
        <taxon>Stramenopiles</taxon>
        <taxon>Ochrophyta</taxon>
        <taxon>Bacillariophyta</taxon>
        <taxon>Coscinodiscophyceae</taxon>
        <taxon>Thalassiosirophycidae</taxon>
        <taxon>Thalassiosirales</taxon>
        <taxon>Thalassiosiraceae</taxon>
        <taxon>Thalassiosira</taxon>
    </lineage>
</organism>
<dbReference type="Gene3D" id="2.130.10.130">
    <property type="entry name" value="Integrin alpha, N-terminal"/>
    <property type="match status" value="1"/>
</dbReference>
<dbReference type="EMBL" id="AGNL01048215">
    <property type="protein sequence ID" value="EJK45826.1"/>
    <property type="molecule type" value="Genomic_DNA"/>
</dbReference>
<sequence>MQDNSVSLYGEQVLFRLPFDGATLDVRTIGSDGQLLSSLPSLSPSSSRPPSSSPTFTLSPSLSSQPSSSVSPSCGSVMLIKIQYDSYPEETSYKLEMIASEDEQETKLASHSGSYGDNDHYESICLGDGLYSFSLYDSYGDGFDGEYSLTLVPGETIIMRDNSVSPYGEQVLFRLPFDGATLDVRWIDSPFQPSERYPTYMPTKITLQPTNYVSATLEQLEHQIVRTETDSFAPQPTTSTYQAKLLAPDGGVDDLFGQSTAIYGDTIVVGADGGNDNGHNSGSAHVFVRSGKEWTHQVKLLAPDGATGDYFGESVAIHGDTIVVGAYLDDDNGYNSGSAHVFVRSGEQWTHQDKLLAPDGAAGDYFGWSIALNGDTIVVGAYLDDGNGNRSGSAHVFVRSGKEWTYQVKLLAPDGSAYDDFVALDFGWSVALNGDTIVVGAPGDDDNGLCSG</sequence>
<evidence type="ECO:0000256" key="3">
    <source>
        <dbReference type="ARBA" id="ARBA00023180"/>
    </source>
</evidence>
<dbReference type="AlphaFoldDB" id="K0RA25"/>
<dbReference type="InterPro" id="IPR028994">
    <property type="entry name" value="Integrin_alpha_N"/>
</dbReference>
<dbReference type="InterPro" id="IPR011043">
    <property type="entry name" value="Gal_Oxase/kelch_b-propeller"/>
</dbReference>
<dbReference type="PANTHER" id="PTHR36220:SF1">
    <property type="entry name" value="GAMMA TUBULIN COMPLEX COMPONENT C-TERMINAL DOMAIN-CONTAINING PROTEIN"/>
    <property type="match status" value="1"/>
</dbReference>
<keyword evidence="7" id="KW-1185">Reference proteome</keyword>
<feature type="repeat" description="FG-GAP" evidence="4">
    <location>
        <begin position="352"/>
        <end position="406"/>
    </location>
</feature>
<evidence type="ECO:0000256" key="5">
    <source>
        <dbReference type="SAM" id="MobiDB-lite"/>
    </source>
</evidence>
<dbReference type="PANTHER" id="PTHR36220">
    <property type="entry name" value="UNNAMED PRODUCT"/>
    <property type="match status" value="1"/>
</dbReference>
<comment type="caution">
    <text evidence="6">The sequence shown here is derived from an EMBL/GenBank/DDBJ whole genome shotgun (WGS) entry which is preliminary data.</text>
</comment>
<evidence type="ECO:0000256" key="4">
    <source>
        <dbReference type="PROSITE-ProRule" id="PRU00803"/>
    </source>
</evidence>
<protein>
    <submittedName>
        <fullName evidence="6">Uncharacterized protein</fullName>
    </submittedName>
</protein>
<dbReference type="Pfam" id="PF14312">
    <property type="entry name" value="FG-GAP_2"/>
    <property type="match status" value="4"/>
</dbReference>
<dbReference type="PROSITE" id="PS51470">
    <property type="entry name" value="FG_GAP"/>
    <property type="match status" value="2"/>
</dbReference>
<accession>K0RA25</accession>
<gene>
    <name evidence="6" type="ORF">THAOC_35539</name>
</gene>